<comment type="similarity">
    <text evidence="3">Belongs to the Nth/MutY family.</text>
</comment>
<dbReference type="PANTHER" id="PTHR42944:SF1">
    <property type="entry name" value="ADENINE DNA GLYCOSYLASE"/>
    <property type="match status" value="1"/>
</dbReference>
<dbReference type="Gene3D" id="1.10.1670.10">
    <property type="entry name" value="Helix-hairpin-Helix base-excision DNA repair enzymes (C-terminal)"/>
    <property type="match status" value="1"/>
</dbReference>
<comment type="catalytic activity">
    <reaction evidence="1">
        <text>Hydrolyzes free adenine bases from 7,8-dihydro-8-oxoguanine:adenine mismatched double-stranded DNA, leaving an apurinic site.</text>
        <dbReference type="EC" id="3.2.2.31"/>
    </reaction>
</comment>
<dbReference type="NCBIfam" id="TIGR01084">
    <property type="entry name" value="mutY"/>
    <property type="match status" value="1"/>
</dbReference>
<comment type="cofactor">
    <cofactor evidence="2">
        <name>[4Fe-4S] cluster</name>
        <dbReference type="ChEBI" id="CHEBI:49883"/>
    </cofactor>
</comment>
<evidence type="ECO:0000256" key="3">
    <source>
        <dbReference type="ARBA" id="ARBA00008343"/>
    </source>
</evidence>
<dbReference type="SUPFAM" id="SSF48150">
    <property type="entry name" value="DNA-glycosylase"/>
    <property type="match status" value="1"/>
</dbReference>
<dbReference type="GO" id="GO:0000701">
    <property type="term" value="F:purine-specific mismatch base pair DNA N-glycosylase activity"/>
    <property type="evidence" value="ECO:0007669"/>
    <property type="project" value="UniProtKB-EC"/>
</dbReference>
<evidence type="ECO:0000256" key="4">
    <source>
        <dbReference type="ARBA" id="ARBA00012045"/>
    </source>
</evidence>
<keyword evidence="13" id="KW-0326">Glycosidase</keyword>
<dbReference type="InterPro" id="IPR003265">
    <property type="entry name" value="HhH-GPD_domain"/>
</dbReference>
<dbReference type="GO" id="GO:0034039">
    <property type="term" value="F:8-oxo-7,8-dihydroguanine DNA N-glycosylase activity"/>
    <property type="evidence" value="ECO:0007669"/>
    <property type="project" value="TreeGrafter"/>
</dbReference>
<dbReference type="Gene3D" id="3.90.79.10">
    <property type="entry name" value="Nucleoside Triphosphate Pyrophosphohydrolase"/>
    <property type="match status" value="1"/>
</dbReference>
<dbReference type="AlphaFoldDB" id="A0A382DBE6"/>
<feature type="domain" description="HhH-GPD" evidence="14">
    <location>
        <begin position="38"/>
        <end position="187"/>
    </location>
</feature>
<keyword evidence="9" id="KW-0378">Hydrolase</keyword>
<dbReference type="GO" id="GO:0051539">
    <property type="term" value="F:4 iron, 4 sulfur cluster binding"/>
    <property type="evidence" value="ECO:0007669"/>
    <property type="project" value="UniProtKB-KW"/>
</dbReference>
<evidence type="ECO:0000256" key="2">
    <source>
        <dbReference type="ARBA" id="ARBA00001966"/>
    </source>
</evidence>
<evidence type="ECO:0000256" key="10">
    <source>
        <dbReference type="ARBA" id="ARBA00023004"/>
    </source>
</evidence>
<dbReference type="InterPro" id="IPR044298">
    <property type="entry name" value="MIG/MutY"/>
</dbReference>
<evidence type="ECO:0000256" key="11">
    <source>
        <dbReference type="ARBA" id="ARBA00023014"/>
    </source>
</evidence>
<evidence type="ECO:0000313" key="15">
    <source>
        <dbReference type="EMBL" id="SVB35342.1"/>
    </source>
</evidence>
<evidence type="ECO:0000259" key="14">
    <source>
        <dbReference type="SMART" id="SM00478"/>
    </source>
</evidence>
<gene>
    <name evidence="15" type="ORF">METZ01_LOCUS188196</name>
</gene>
<keyword evidence="11" id="KW-0411">Iron-sulfur</keyword>
<dbReference type="GO" id="GO:0006284">
    <property type="term" value="P:base-excision repair"/>
    <property type="evidence" value="ECO:0007669"/>
    <property type="project" value="InterPro"/>
</dbReference>
<dbReference type="InterPro" id="IPR029119">
    <property type="entry name" value="MutY_C"/>
</dbReference>
<protein>
    <recommendedName>
        <fullName evidence="5">Adenine DNA glycosylase</fullName>
        <ecNumber evidence="4">3.2.2.31</ecNumber>
    </recommendedName>
</protein>
<dbReference type="SUPFAM" id="SSF55811">
    <property type="entry name" value="Nudix"/>
    <property type="match status" value="1"/>
</dbReference>
<dbReference type="GO" id="GO:0006298">
    <property type="term" value="P:mismatch repair"/>
    <property type="evidence" value="ECO:0007669"/>
    <property type="project" value="TreeGrafter"/>
</dbReference>
<proteinExistence type="inferred from homology"/>
<keyword evidence="12" id="KW-0234">DNA repair</keyword>
<dbReference type="FunFam" id="1.10.340.30:FF:000002">
    <property type="entry name" value="Adenine DNA glycosylase"/>
    <property type="match status" value="1"/>
</dbReference>
<name>A0A382DBE6_9ZZZZ</name>
<accession>A0A382DBE6</accession>
<organism evidence="15">
    <name type="scientific">marine metagenome</name>
    <dbReference type="NCBI Taxonomy" id="408172"/>
    <lineage>
        <taxon>unclassified sequences</taxon>
        <taxon>metagenomes</taxon>
        <taxon>ecological metagenomes</taxon>
    </lineage>
</organism>
<dbReference type="InterPro" id="IPR005760">
    <property type="entry name" value="A/G_AdeGlyc_MutY"/>
</dbReference>
<evidence type="ECO:0000256" key="9">
    <source>
        <dbReference type="ARBA" id="ARBA00022801"/>
    </source>
</evidence>
<dbReference type="SMART" id="SM00478">
    <property type="entry name" value="ENDO3c"/>
    <property type="match status" value="1"/>
</dbReference>
<keyword evidence="7" id="KW-0479">Metal-binding</keyword>
<dbReference type="Pfam" id="PF00730">
    <property type="entry name" value="HhH-GPD"/>
    <property type="match status" value="1"/>
</dbReference>
<evidence type="ECO:0000256" key="1">
    <source>
        <dbReference type="ARBA" id="ARBA00000843"/>
    </source>
</evidence>
<evidence type="ECO:0000256" key="8">
    <source>
        <dbReference type="ARBA" id="ARBA00022763"/>
    </source>
</evidence>
<dbReference type="EC" id="3.2.2.31" evidence="4"/>
<dbReference type="CDD" id="cd03431">
    <property type="entry name" value="NUDIX_DNA_Glycosylase_C-MutY"/>
    <property type="match status" value="1"/>
</dbReference>
<dbReference type="InterPro" id="IPR015797">
    <property type="entry name" value="NUDIX_hydrolase-like_dom_sf"/>
</dbReference>
<sequence length="351" mass="40797">MYNTNISKEILCWYDNNKRDLPWRKTNDPYKIWLSEVMLQQTRVETVIPYYNNWLQNYKTIQSVAHANLDELLKIWEGLGYYSRCKNFYYAAKEIIYKYNGAIPNQFDVFKSLPGVGDYIAGAVMSIAFNQPHPSIDGNHRRVISRILGIKNLSRHNKNRMNNYLKKLVAIDRPGDINQAIMDIGSTICKPKEVFCDFCPVQFSCKACVSSKPLEYPNKIYNKKIPTRNLAAALIEYGDYILISKRPINGQLGGLWELPNIELKNGESPEKSLKESINNHYGFTIEVGKNIGLIQHTFTHFKMNITLFCCLLKYDQKIDSSAKWVRLFELDQYAFSRGNHKLFQLYQKENV</sequence>
<reference evidence="15" key="1">
    <citation type="submission" date="2018-05" db="EMBL/GenBank/DDBJ databases">
        <authorList>
            <person name="Lanie J.A."/>
            <person name="Ng W.-L."/>
            <person name="Kazmierczak K.M."/>
            <person name="Andrzejewski T.M."/>
            <person name="Davidsen T.M."/>
            <person name="Wayne K.J."/>
            <person name="Tettelin H."/>
            <person name="Glass J.I."/>
            <person name="Rusch D."/>
            <person name="Podicherti R."/>
            <person name="Tsui H.-C.T."/>
            <person name="Winkler M.E."/>
        </authorList>
    </citation>
    <scope>NUCLEOTIDE SEQUENCE</scope>
</reference>
<dbReference type="CDD" id="cd00056">
    <property type="entry name" value="ENDO3c"/>
    <property type="match status" value="1"/>
</dbReference>
<dbReference type="Gene3D" id="1.10.340.30">
    <property type="entry name" value="Hypothetical protein, domain 2"/>
    <property type="match status" value="1"/>
</dbReference>
<dbReference type="GO" id="GO:0046872">
    <property type="term" value="F:metal ion binding"/>
    <property type="evidence" value="ECO:0007669"/>
    <property type="project" value="UniProtKB-KW"/>
</dbReference>
<dbReference type="GO" id="GO:0035485">
    <property type="term" value="F:adenine/guanine mispair binding"/>
    <property type="evidence" value="ECO:0007669"/>
    <property type="project" value="TreeGrafter"/>
</dbReference>
<dbReference type="InterPro" id="IPR023170">
    <property type="entry name" value="HhH_base_excis_C"/>
</dbReference>
<dbReference type="EMBL" id="UINC01038386">
    <property type="protein sequence ID" value="SVB35342.1"/>
    <property type="molecule type" value="Genomic_DNA"/>
</dbReference>
<evidence type="ECO:0000256" key="6">
    <source>
        <dbReference type="ARBA" id="ARBA00022485"/>
    </source>
</evidence>
<keyword evidence="6" id="KW-0004">4Fe-4S</keyword>
<evidence type="ECO:0000256" key="7">
    <source>
        <dbReference type="ARBA" id="ARBA00022723"/>
    </source>
</evidence>
<dbReference type="Pfam" id="PF14815">
    <property type="entry name" value="NUDIX_4"/>
    <property type="match status" value="1"/>
</dbReference>
<dbReference type="PANTHER" id="PTHR42944">
    <property type="entry name" value="ADENINE DNA GLYCOSYLASE"/>
    <property type="match status" value="1"/>
</dbReference>
<dbReference type="InterPro" id="IPR011257">
    <property type="entry name" value="DNA_glycosylase"/>
</dbReference>
<keyword evidence="8" id="KW-0227">DNA damage</keyword>
<keyword evidence="10" id="KW-0408">Iron</keyword>
<evidence type="ECO:0000256" key="13">
    <source>
        <dbReference type="ARBA" id="ARBA00023295"/>
    </source>
</evidence>
<evidence type="ECO:0000256" key="5">
    <source>
        <dbReference type="ARBA" id="ARBA00022023"/>
    </source>
</evidence>
<evidence type="ECO:0000256" key="12">
    <source>
        <dbReference type="ARBA" id="ARBA00023204"/>
    </source>
</evidence>
<dbReference type="GO" id="GO:0032357">
    <property type="term" value="F:oxidized purine DNA binding"/>
    <property type="evidence" value="ECO:0007669"/>
    <property type="project" value="TreeGrafter"/>
</dbReference>